<comment type="caution">
    <text evidence="4">The sequence shown here is derived from an EMBL/GenBank/DDBJ whole genome shotgun (WGS) entry which is preliminary data.</text>
</comment>
<dbReference type="InterPro" id="IPR016152">
    <property type="entry name" value="PTrfase/Anion_transptr"/>
</dbReference>
<dbReference type="Pfam" id="PF00874">
    <property type="entry name" value="PRD"/>
    <property type="match status" value="1"/>
</dbReference>
<dbReference type="InterPro" id="IPR013196">
    <property type="entry name" value="HTH_11"/>
</dbReference>
<feature type="domain" description="PTS EIIA type-2" evidence="2">
    <location>
        <begin position="498"/>
        <end position="638"/>
    </location>
</feature>
<dbReference type="EMBL" id="BAAAYG010000005">
    <property type="protein sequence ID" value="GAA3284031.1"/>
    <property type="molecule type" value="Genomic_DNA"/>
</dbReference>
<dbReference type="SUPFAM" id="SSF46785">
    <property type="entry name" value="Winged helix' DNA-binding domain"/>
    <property type="match status" value="1"/>
</dbReference>
<evidence type="ECO:0000259" key="2">
    <source>
        <dbReference type="PROSITE" id="PS51094"/>
    </source>
</evidence>
<organism evidence="4 5">
    <name type="scientific">Nesterenkonia halobia</name>
    <dbReference type="NCBI Taxonomy" id="37922"/>
    <lineage>
        <taxon>Bacteria</taxon>
        <taxon>Bacillati</taxon>
        <taxon>Actinomycetota</taxon>
        <taxon>Actinomycetes</taxon>
        <taxon>Micrococcales</taxon>
        <taxon>Micrococcaceae</taxon>
        <taxon>Nesterenkonia</taxon>
    </lineage>
</organism>
<dbReference type="Gene3D" id="1.10.1790.10">
    <property type="entry name" value="PRD domain"/>
    <property type="match status" value="1"/>
</dbReference>
<dbReference type="InterPro" id="IPR036390">
    <property type="entry name" value="WH_DNA-bd_sf"/>
</dbReference>
<dbReference type="InterPro" id="IPR002178">
    <property type="entry name" value="PTS_EIIA_type-2_dom"/>
</dbReference>
<dbReference type="Pfam" id="PF00359">
    <property type="entry name" value="PTS_EIIA_2"/>
    <property type="match status" value="1"/>
</dbReference>
<dbReference type="PROSITE" id="PS51094">
    <property type="entry name" value="PTS_EIIA_TYPE_2"/>
    <property type="match status" value="1"/>
</dbReference>
<dbReference type="InterPro" id="IPR036388">
    <property type="entry name" value="WH-like_DNA-bd_sf"/>
</dbReference>
<evidence type="ECO:0000259" key="3">
    <source>
        <dbReference type="PROSITE" id="PS51372"/>
    </source>
</evidence>
<dbReference type="Gene3D" id="3.40.930.10">
    <property type="entry name" value="Mannitol-specific EII, Chain A"/>
    <property type="match status" value="1"/>
</dbReference>
<keyword evidence="5" id="KW-1185">Reference proteome</keyword>
<dbReference type="InterPro" id="IPR050661">
    <property type="entry name" value="BglG_antiterminators"/>
</dbReference>
<protein>
    <submittedName>
        <fullName evidence="4">BglG family transcription antiterminator</fullName>
    </submittedName>
</protein>
<dbReference type="SUPFAM" id="SSF63520">
    <property type="entry name" value="PTS-regulatory domain, PRD"/>
    <property type="match status" value="1"/>
</dbReference>
<dbReference type="PANTHER" id="PTHR30185">
    <property type="entry name" value="CRYPTIC BETA-GLUCOSIDE BGL OPERON ANTITERMINATOR"/>
    <property type="match status" value="1"/>
</dbReference>
<proteinExistence type="predicted"/>
<keyword evidence="1" id="KW-0677">Repeat</keyword>
<dbReference type="Proteomes" id="UP001501736">
    <property type="component" value="Unassembled WGS sequence"/>
</dbReference>
<dbReference type="PROSITE" id="PS51372">
    <property type="entry name" value="PRD_2"/>
    <property type="match status" value="1"/>
</dbReference>
<accession>A0ABP6RF36</accession>
<sequence length="641" mass="70551">MERMTGQRREKLISILLHGDGWITAAALADRLGVTPRSVRSYIAQINARAARADQGEAVESGPAGYRADRAVLATLRGEQRASPRDRLHRLVRELLDADQGLDVFVAAERHHVSDATVEADLARIRGLLEDTTLSLRRGGSVVTLDGDEISRRRLVSRLAHDEMEEGTFDVGVLRRAAGLETVDDRAFGPFTQQLGAELAALGYYVNEFAAADVALHIAIAADRVSRGRALETTRGEADEDQRRLAEVLDTLCVRHFDVAMGSGDLQHLTSLVLTRVVAPGGAAEERVRLDPTVEEAVRTAVTRAAHGYLVDIAHEDFIRRLTLHVQNLVLRAREHAPSRNPLTRSLKSDFPMIFQVAVSIASDVGEQLEVTIHDDEIAYIAMHVGGRLERSRQAETVLTATIVCPGYYELHELLHSRIARSLGPSIEVTEVLTGVDPDWEAVDTDLVLTTIEPPQPDERTVRLPPFLSEGDLGRISAAAARRRRSLRLARLRAELSRYLSEDAFIRPLVAADEEEAIRALAEPLVARGVIDQQYVENTVEREQLSSTAFTETLAVPHALRMTASRTAISIGIADGSLPWGDSRVQVVALTAFSEEEREAFQTVFEQLVEVFSERDSVTRIIRRGEGFAGFLDELAAVIDG</sequence>
<dbReference type="InterPro" id="IPR011608">
    <property type="entry name" value="PRD"/>
</dbReference>
<dbReference type="InterPro" id="IPR036634">
    <property type="entry name" value="PRD_sf"/>
</dbReference>
<evidence type="ECO:0000313" key="4">
    <source>
        <dbReference type="EMBL" id="GAA3284031.1"/>
    </source>
</evidence>
<name>A0ABP6RF36_9MICC</name>
<evidence type="ECO:0000313" key="5">
    <source>
        <dbReference type="Proteomes" id="UP001501736"/>
    </source>
</evidence>
<dbReference type="Pfam" id="PF08279">
    <property type="entry name" value="HTH_11"/>
    <property type="match status" value="1"/>
</dbReference>
<evidence type="ECO:0000256" key="1">
    <source>
        <dbReference type="ARBA" id="ARBA00022737"/>
    </source>
</evidence>
<dbReference type="Gene3D" id="1.10.10.10">
    <property type="entry name" value="Winged helix-like DNA-binding domain superfamily/Winged helix DNA-binding domain"/>
    <property type="match status" value="1"/>
</dbReference>
<dbReference type="SUPFAM" id="SSF55804">
    <property type="entry name" value="Phoshotransferase/anion transport protein"/>
    <property type="match status" value="1"/>
</dbReference>
<gene>
    <name evidence="4" type="ORF">GCM10020260_13740</name>
</gene>
<dbReference type="PANTHER" id="PTHR30185:SF12">
    <property type="entry name" value="TRANSCRIPTIONAL REGULATOR MANR"/>
    <property type="match status" value="1"/>
</dbReference>
<feature type="domain" description="PRD" evidence="3">
    <location>
        <begin position="289"/>
        <end position="395"/>
    </location>
</feature>
<reference evidence="5" key="1">
    <citation type="journal article" date="2019" name="Int. J. Syst. Evol. Microbiol.">
        <title>The Global Catalogue of Microorganisms (GCM) 10K type strain sequencing project: providing services to taxonomists for standard genome sequencing and annotation.</title>
        <authorList>
            <consortium name="The Broad Institute Genomics Platform"/>
            <consortium name="The Broad Institute Genome Sequencing Center for Infectious Disease"/>
            <person name="Wu L."/>
            <person name="Ma J."/>
        </authorList>
    </citation>
    <scope>NUCLEOTIDE SEQUENCE [LARGE SCALE GENOMIC DNA]</scope>
    <source>
        <strain evidence="5">JCM 11483</strain>
    </source>
</reference>